<dbReference type="PANTHER" id="PTHR47053:SF1">
    <property type="entry name" value="MUREIN DD-ENDOPEPTIDASE MEPH-RELATED"/>
    <property type="match status" value="1"/>
</dbReference>
<dbReference type="KEGG" id="mey:TM49_18565"/>
<dbReference type="InterPro" id="IPR051202">
    <property type="entry name" value="Peptidase_C40"/>
</dbReference>
<dbReference type="GO" id="GO:0008234">
    <property type="term" value="F:cysteine-type peptidase activity"/>
    <property type="evidence" value="ECO:0007669"/>
    <property type="project" value="UniProtKB-KW"/>
</dbReference>
<dbReference type="Gene3D" id="3.90.1720.10">
    <property type="entry name" value="endopeptidase domain like (from Nostoc punctiforme)"/>
    <property type="match status" value="1"/>
</dbReference>
<comment type="similarity">
    <text evidence="1">Belongs to the peptidase C40 family.</text>
</comment>
<evidence type="ECO:0000256" key="3">
    <source>
        <dbReference type="ARBA" id="ARBA00022801"/>
    </source>
</evidence>
<dbReference type="HOGENOM" id="CLU_115301_1_0_5"/>
<dbReference type="Proteomes" id="UP000032611">
    <property type="component" value="Chromosome"/>
</dbReference>
<evidence type="ECO:0000313" key="6">
    <source>
        <dbReference type="EMBL" id="AJY47227.1"/>
    </source>
</evidence>
<dbReference type="AlphaFoldDB" id="A0A0D5LTY3"/>
<keyword evidence="7" id="KW-1185">Reference proteome</keyword>
<dbReference type="PANTHER" id="PTHR47053">
    <property type="entry name" value="MUREIN DD-ENDOPEPTIDASE MEPH-RELATED"/>
    <property type="match status" value="1"/>
</dbReference>
<dbReference type="InterPro" id="IPR038765">
    <property type="entry name" value="Papain-like_cys_pep_sf"/>
</dbReference>
<feature type="domain" description="NlpC/P60" evidence="5">
    <location>
        <begin position="1"/>
        <end position="140"/>
    </location>
</feature>
<evidence type="ECO:0000256" key="2">
    <source>
        <dbReference type="ARBA" id="ARBA00022670"/>
    </source>
</evidence>
<evidence type="ECO:0000259" key="5">
    <source>
        <dbReference type="PROSITE" id="PS51935"/>
    </source>
</evidence>
<keyword evidence="3" id="KW-0378">Hydrolase</keyword>
<reference evidence="6 7" key="1">
    <citation type="journal article" date="2015" name="Genome Announc.">
        <title>Complete genome sequence of Martelella endophytica YC6887, which has antifungal activity associated with a halophyte.</title>
        <authorList>
            <person name="Khan A."/>
            <person name="Khan H."/>
            <person name="Chung E.J."/>
            <person name="Hossain M.T."/>
            <person name="Chung Y.R."/>
        </authorList>
    </citation>
    <scope>NUCLEOTIDE SEQUENCE [LARGE SCALE GENOMIC DNA]</scope>
    <source>
        <strain evidence="6">YC6887</strain>
    </source>
</reference>
<dbReference type="OrthoDB" id="6058745at2"/>
<proteinExistence type="inferred from homology"/>
<dbReference type="STRING" id="1486262.TM49_18565"/>
<name>A0A0D5LTY3_MAREN</name>
<dbReference type="InterPro" id="IPR000064">
    <property type="entry name" value="NLP_P60_dom"/>
</dbReference>
<evidence type="ECO:0000313" key="7">
    <source>
        <dbReference type="Proteomes" id="UP000032611"/>
    </source>
</evidence>
<dbReference type="PROSITE" id="PS51935">
    <property type="entry name" value="NLPC_P60"/>
    <property type="match status" value="1"/>
</dbReference>
<accession>A0A0D5LTY3</accession>
<dbReference type="Pfam" id="PF00877">
    <property type="entry name" value="NLPC_P60"/>
    <property type="match status" value="1"/>
</dbReference>
<dbReference type="EMBL" id="CP010803">
    <property type="protein sequence ID" value="AJY47227.1"/>
    <property type="molecule type" value="Genomic_DNA"/>
</dbReference>
<sequence length="146" mass="16233">MIRREVLSEAEKWLGTPYRHQAAERGVGCDCLGLIRGVWASVYGTTIPLAAPYAADWAERCGAERLLHAARLYCGPAVPVLHMAPGDLIFFRWRPQFAAKHVGILADADHFIHAYEQAGVVKSALVAGWRRRIAAVHRFPEKTEVC</sequence>
<keyword evidence="4" id="KW-0788">Thiol protease</keyword>
<dbReference type="GO" id="GO:0006508">
    <property type="term" value="P:proteolysis"/>
    <property type="evidence" value="ECO:0007669"/>
    <property type="project" value="UniProtKB-KW"/>
</dbReference>
<protein>
    <submittedName>
        <fullName evidence="6">Peptidase P60</fullName>
    </submittedName>
</protein>
<dbReference type="SUPFAM" id="SSF54001">
    <property type="entry name" value="Cysteine proteinases"/>
    <property type="match status" value="1"/>
</dbReference>
<dbReference type="RefSeq" id="WP_045683438.1">
    <property type="nucleotide sequence ID" value="NZ_CP010803.1"/>
</dbReference>
<keyword evidence="2" id="KW-0645">Protease</keyword>
<dbReference type="InterPro" id="IPR011929">
    <property type="entry name" value="Phage_pept_NlpC/P60"/>
</dbReference>
<gene>
    <name evidence="6" type="ORF">TM49_18565</name>
</gene>
<dbReference type="PATRIC" id="fig|1486262.3.peg.3842"/>
<organism evidence="6 7">
    <name type="scientific">Martelella endophytica</name>
    <dbReference type="NCBI Taxonomy" id="1486262"/>
    <lineage>
        <taxon>Bacteria</taxon>
        <taxon>Pseudomonadati</taxon>
        <taxon>Pseudomonadota</taxon>
        <taxon>Alphaproteobacteria</taxon>
        <taxon>Hyphomicrobiales</taxon>
        <taxon>Aurantimonadaceae</taxon>
        <taxon>Martelella</taxon>
    </lineage>
</organism>
<evidence type="ECO:0000256" key="1">
    <source>
        <dbReference type="ARBA" id="ARBA00007074"/>
    </source>
</evidence>
<dbReference type="NCBIfam" id="TIGR02219">
    <property type="entry name" value="phage_NlpC_fam"/>
    <property type="match status" value="1"/>
</dbReference>
<evidence type="ECO:0000256" key="4">
    <source>
        <dbReference type="ARBA" id="ARBA00022807"/>
    </source>
</evidence>